<dbReference type="SUPFAM" id="SSF56719">
    <property type="entry name" value="Type II DNA topoisomerase"/>
    <property type="match status" value="1"/>
</dbReference>
<dbReference type="GO" id="GO:0009330">
    <property type="term" value="C:DNA topoisomerase type II (double strand cut, ATP-hydrolyzing) complex"/>
    <property type="evidence" value="ECO:0007669"/>
    <property type="project" value="TreeGrafter"/>
</dbReference>
<keyword evidence="3" id="KW-0238">DNA-binding</keyword>
<evidence type="ECO:0000256" key="4">
    <source>
        <dbReference type="ARBA" id="ARBA00023235"/>
    </source>
</evidence>
<dbReference type="SMART" id="SM00434">
    <property type="entry name" value="TOP4c"/>
    <property type="match status" value="1"/>
</dbReference>
<accession>W1YRP3</accession>
<evidence type="ECO:0000313" key="6">
    <source>
        <dbReference type="EMBL" id="ETJ45157.1"/>
    </source>
</evidence>
<dbReference type="GO" id="GO:0005737">
    <property type="term" value="C:cytoplasm"/>
    <property type="evidence" value="ECO:0007669"/>
    <property type="project" value="TreeGrafter"/>
</dbReference>
<evidence type="ECO:0000256" key="3">
    <source>
        <dbReference type="ARBA" id="ARBA00023125"/>
    </source>
</evidence>
<evidence type="ECO:0000256" key="1">
    <source>
        <dbReference type="ARBA" id="ARBA00008263"/>
    </source>
</evidence>
<feature type="non-terminal residue" evidence="6">
    <location>
        <position position="1"/>
    </location>
</feature>
<dbReference type="PANTHER" id="PTHR43493">
    <property type="entry name" value="DNA GYRASE/TOPOISOMERASE SUBUNIT A"/>
    <property type="match status" value="1"/>
</dbReference>
<dbReference type="Gene3D" id="3.90.199.10">
    <property type="entry name" value="Topoisomerase II, domain 5"/>
    <property type="match status" value="1"/>
</dbReference>
<dbReference type="Pfam" id="PF00521">
    <property type="entry name" value="DNA_topoisoIV"/>
    <property type="match status" value="1"/>
</dbReference>
<sequence length="124" mass="13393">KIPNLLINGSSGIAVGMATNIPPHNLNEVCNGLTMLIDNPDVTVDELMTQIKGPDFPTGALILGREGIKKAYSTGRGSVKMRARATIEEMAKGKHKIVVTEIPYQVNKARVIETIANLSRDKVI</sequence>
<protein>
    <submittedName>
        <fullName evidence="6">DNA gyrase subunit A</fullName>
    </submittedName>
</protein>
<dbReference type="GO" id="GO:0003677">
    <property type="term" value="F:DNA binding"/>
    <property type="evidence" value="ECO:0007669"/>
    <property type="project" value="UniProtKB-KW"/>
</dbReference>
<organism evidence="6">
    <name type="scientific">human gut metagenome</name>
    <dbReference type="NCBI Taxonomy" id="408170"/>
    <lineage>
        <taxon>unclassified sequences</taxon>
        <taxon>metagenomes</taxon>
        <taxon>organismal metagenomes</taxon>
    </lineage>
</organism>
<keyword evidence="2" id="KW-0799">Topoisomerase</keyword>
<comment type="similarity">
    <text evidence="1">Belongs to the type II topoisomerase GyrA/ParC subunit family.</text>
</comment>
<dbReference type="GO" id="GO:0006265">
    <property type="term" value="P:DNA topological change"/>
    <property type="evidence" value="ECO:0007669"/>
    <property type="project" value="InterPro"/>
</dbReference>
<gene>
    <name evidence="6" type="ORF">Q604_UNBC00839G0001</name>
</gene>
<dbReference type="InterPro" id="IPR050220">
    <property type="entry name" value="Type_II_DNA_Topoisomerases"/>
</dbReference>
<reference evidence="6" key="1">
    <citation type="submission" date="2013-12" db="EMBL/GenBank/DDBJ databases">
        <title>A Varibaculum cambriense genome reconstructed from a premature infant gut community with otherwise low bacterial novelty that shifts toward anaerobic metabolism during the third week of life.</title>
        <authorList>
            <person name="Brown C.T."/>
            <person name="Sharon I."/>
            <person name="Thomas B.C."/>
            <person name="Castelle C.J."/>
            <person name="Morowitz M.J."/>
            <person name="Banfield J.F."/>
        </authorList>
    </citation>
    <scope>NUCLEOTIDE SEQUENCE</scope>
</reference>
<evidence type="ECO:0000259" key="5">
    <source>
        <dbReference type="PROSITE" id="PS52040"/>
    </source>
</evidence>
<feature type="non-terminal residue" evidence="6">
    <location>
        <position position="124"/>
    </location>
</feature>
<dbReference type="InterPro" id="IPR002205">
    <property type="entry name" value="Topo_IIA_dom_A"/>
</dbReference>
<name>W1YRP3_9ZZZZ</name>
<dbReference type="InterPro" id="IPR013760">
    <property type="entry name" value="Topo_IIA-like_dom_sf"/>
</dbReference>
<comment type="caution">
    <text evidence="6">The sequence shown here is derived from an EMBL/GenBank/DDBJ whole genome shotgun (WGS) entry which is preliminary data.</text>
</comment>
<dbReference type="GO" id="GO:0005524">
    <property type="term" value="F:ATP binding"/>
    <property type="evidence" value="ECO:0007669"/>
    <property type="project" value="InterPro"/>
</dbReference>
<dbReference type="EMBL" id="AZMM01000839">
    <property type="protein sequence ID" value="ETJ45157.1"/>
    <property type="molecule type" value="Genomic_DNA"/>
</dbReference>
<dbReference type="PANTHER" id="PTHR43493:SF5">
    <property type="entry name" value="DNA GYRASE SUBUNIT A, CHLOROPLASTIC_MITOCHONDRIAL"/>
    <property type="match status" value="1"/>
</dbReference>
<evidence type="ECO:0000256" key="2">
    <source>
        <dbReference type="ARBA" id="ARBA00023029"/>
    </source>
</evidence>
<feature type="domain" description="Topo IIA-type catalytic" evidence="5">
    <location>
        <begin position="1"/>
        <end position="124"/>
    </location>
</feature>
<keyword evidence="4" id="KW-0413">Isomerase</keyword>
<dbReference type="AlphaFoldDB" id="W1YRP3"/>
<proteinExistence type="inferred from homology"/>
<dbReference type="PROSITE" id="PS52040">
    <property type="entry name" value="TOPO_IIA"/>
    <property type="match status" value="1"/>
</dbReference>
<dbReference type="GO" id="GO:0003918">
    <property type="term" value="F:DNA topoisomerase type II (double strand cut, ATP-hydrolyzing) activity"/>
    <property type="evidence" value="ECO:0007669"/>
    <property type="project" value="InterPro"/>
</dbReference>
<dbReference type="InterPro" id="IPR013758">
    <property type="entry name" value="Topo_IIA_A/C_ab"/>
</dbReference>